<dbReference type="Gene3D" id="3.90.20.10">
    <property type="match status" value="1"/>
</dbReference>
<evidence type="ECO:0000256" key="1">
    <source>
        <dbReference type="SAM" id="Coils"/>
    </source>
</evidence>
<dbReference type="SUPFAM" id="SSF57997">
    <property type="entry name" value="Tropomyosin"/>
    <property type="match status" value="1"/>
</dbReference>
<dbReference type="AlphaFoldDB" id="A0A223CWL0"/>
<dbReference type="Proteomes" id="UP000214688">
    <property type="component" value="Chromosome"/>
</dbReference>
<evidence type="ECO:0000313" key="2">
    <source>
        <dbReference type="EMBL" id="ASS73574.1"/>
    </source>
</evidence>
<dbReference type="EMBL" id="CP022657">
    <property type="protein sequence ID" value="ASS73574.1"/>
    <property type="molecule type" value="Genomic_DNA"/>
</dbReference>
<protein>
    <recommendedName>
        <fullName evidence="4">t-SNARE coiled-coil homology domain-containing protein</fullName>
    </recommendedName>
</protein>
<evidence type="ECO:0008006" key="4">
    <source>
        <dbReference type="Google" id="ProtNLM"/>
    </source>
</evidence>
<gene>
    <name evidence="2" type="ORF">CIG75_00350</name>
</gene>
<accession>A0A223CWL0</accession>
<organism evidence="2 3">
    <name type="scientific">Tumebacillus algifaecis</name>
    <dbReference type="NCBI Taxonomy" id="1214604"/>
    <lineage>
        <taxon>Bacteria</taxon>
        <taxon>Bacillati</taxon>
        <taxon>Bacillota</taxon>
        <taxon>Bacilli</taxon>
        <taxon>Bacillales</taxon>
        <taxon>Alicyclobacillaceae</taxon>
        <taxon>Tumebacillus</taxon>
    </lineage>
</organism>
<dbReference type="RefSeq" id="WP_094234834.1">
    <property type="nucleotide sequence ID" value="NZ_CP022657.1"/>
</dbReference>
<feature type="coiled-coil region" evidence="1">
    <location>
        <begin position="125"/>
        <end position="152"/>
    </location>
</feature>
<proteinExistence type="predicted"/>
<evidence type="ECO:0000313" key="3">
    <source>
        <dbReference type="Proteomes" id="UP000214688"/>
    </source>
</evidence>
<name>A0A223CWL0_9BACL</name>
<dbReference type="OrthoDB" id="2969457at2"/>
<reference evidence="2 3" key="1">
    <citation type="journal article" date="2015" name="Int. J. Syst. Evol. Microbiol.">
        <title>Tumebacillus algifaecis sp. nov., isolated from decomposing algal scum.</title>
        <authorList>
            <person name="Wu Y.F."/>
            <person name="Zhang B."/>
            <person name="Xing P."/>
            <person name="Wu Q.L."/>
            <person name="Liu S.J."/>
        </authorList>
    </citation>
    <scope>NUCLEOTIDE SEQUENCE [LARGE SCALE GENOMIC DNA]</scope>
    <source>
        <strain evidence="2 3">THMBR28</strain>
    </source>
</reference>
<sequence>MSTERFDRLENRFDGVDKQLVEHGVRFDRIEDRLDGVEKQMVEHGMRFDRIEKQLAEHDARFDRIEKMFNNRFDQLERMISGLIAQVALQNQKIDYALSEIQKLHGQHGRLSQRVAHLESNGFRVEQVERRQDNHAARLDKVEVEVAVLQEEPQRVPVETAS</sequence>
<keyword evidence="1" id="KW-0175">Coiled coil</keyword>
<dbReference type="KEGG" id="tab:CIG75_00350"/>
<keyword evidence="3" id="KW-1185">Reference proteome</keyword>